<protein>
    <submittedName>
        <fullName evidence="2">Uncharacterized protein</fullName>
    </submittedName>
</protein>
<keyword evidence="3" id="KW-1185">Reference proteome</keyword>
<name>A0AAF1BNE1_9TREE</name>
<evidence type="ECO:0000313" key="2">
    <source>
        <dbReference type="EMBL" id="WOO77998.1"/>
    </source>
</evidence>
<feature type="region of interest" description="Disordered" evidence="1">
    <location>
        <begin position="186"/>
        <end position="227"/>
    </location>
</feature>
<sequence>MDEGTEGTEGAGASLPSSRRQELSTRLFTRWLPSSLLPLNHKTNTPNHIYNKAKMPARPPPIQSAQHLLLQQEHLVDRILDLVPKRVAKRTFLSLLRTCYPLQHAAAKRLYHTVALENDADIAAFFRGVEVGTPAGSMKCKWLTSKGKRSCEHLTSRPPVTILMPNLLLPPVKNSYEFLYAEARGDKPKGKNGQHAAPATHGPSPDDDPADEWIDVPPSPSPNARNTKAPLLEHVKLLTIGDHHMCSCAHYGPLVAPLLNLQVLRITSNFDNYFQLIPPCDGTASCPLMTGVRATKLVIRNLDGYGLPLPQFNLFFGPWKAELRAPLASCTWPAAEHIDTLVLVFPHHARRYCATNLVRIGQYFPNVPHIKIVFWNQWEGYTDDDYLFAQLHAHVPARAEDMVYPIQQILAHTSAEVTVCGLDDVEWAHDGDLLALLKVLAPDIDLRTLNDASLYKFFETEITTASLFTRKATGAVGTTKNWAARVKFIGAVAYVRDTAARRGELKPTLEEVKPVWNIDGSVVI</sequence>
<evidence type="ECO:0000313" key="3">
    <source>
        <dbReference type="Proteomes" id="UP000827549"/>
    </source>
</evidence>
<dbReference type="EMBL" id="CP086714">
    <property type="protein sequence ID" value="WOO77998.1"/>
    <property type="molecule type" value="Genomic_DNA"/>
</dbReference>
<proteinExistence type="predicted"/>
<reference evidence="2" key="1">
    <citation type="submission" date="2023-10" db="EMBL/GenBank/DDBJ databases">
        <authorList>
            <person name="Noh H."/>
        </authorList>
    </citation>
    <scope>NUCLEOTIDE SEQUENCE</scope>
    <source>
        <strain evidence="2">DUCC4014</strain>
    </source>
</reference>
<feature type="region of interest" description="Disordered" evidence="1">
    <location>
        <begin position="1"/>
        <end position="20"/>
    </location>
</feature>
<accession>A0AAF1BNE1</accession>
<feature type="compositionally biased region" description="Acidic residues" evidence="1">
    <location>
        <begin position="205"/>
        <end position="214"/>
    </location>
</feature>
<dbReference type="RefSeq" id="XP_062624030.1">
    <property type="nucleotide sequence ID" value="XM_062768046.1"/>
</dbReference>
<dbReference type="GeneID" id="87804805"/>
<organism evidence="2 3">
    <name type="scientific">Vanrija pseudolonga</name>
    <dbReference type="NCBI Taxonomy" id="143232"/>
    <lineage>
        <taxon>Eukaryota</taxon>
        <taxon>Fungi</taxon>
        <taxon>Dikarya</taxon>
        <taxon>Basidiomycota</taxon>
        <taxon>Agaricomycotina</taxon>
        <taxon>Tremellomycetes</taxon>
        <taxon>Trichosporonales</taxon>
        <taxon>Trichosporonaceae</taxon>
        <taxon>Vanrija</taxon>
    </lineage>
</organism>
<evidence type="ECO:0000256" key="1">
    <source>
        <dbReference type="SAM" id="MobiDB-lite"/>
    </source>
</evidence>
<dbReference type="Proteomes" id="UP000827549">
    <property type="component" value="Chromosome 1"/>
</dbReference>
<gene>
    <name evidence="2" type="ORF">LOC62_01G001550</name>
</gene>
<dbReference type="AlphaFoldDB" id="A0AAF1BNE1"/>